<dbReference type="PROSITE" id="PS50053">
    <property type="entry name" value="UBIQUITIN_2"/>
    <property type="match status" value="1"/>
</dbReference>
<comment type="caution">
    <text evidence="3">The sequence shown here is derived from an EMBL/GenBank/DDBJ whole genome shotgun (WGS) entry which is preliminary data.</text>
</comment>
<dbReference type="Pfam" id="PF18514">
    <property type="entry name" value="MDY2_C"/>
    <property type="match status" value="1"/>
</dbReference>
<evidence type="ECO:0000259" key="2">
    <source>
        <dbReference type="PROSITE" id="PS50053"/>
    </source>
</evidence>
<feature type="region of interest" description="Disordered" evidence="1">
    <location>
        <begin position="151"/>
        <end position="170"/>
    </location>
</feature>
<evidence type="ECO:0000313" key="4">
    <source>
        <dbReference type="Proteomes" id="UP000095728"/>
    </source>
</evidence>
<dbReference type="Gene3D" id="1.10.286.70">
    <property type="entry name" value="Get5 dimerization domain"/>
    <property type="match status" value="1"/>
</dbReference>
<dbReference type="InterPro" id="IPR000626">
    <property type="entry name" value="Ubiquitin-like_dom"/>
</dbReference>
<organism evidence="3 4">
    <name type="scientific">Hanseniaspora osmophila</name>
    <dbReference type="NCBI Taxonomy" id="56408"/>
    <lineage>
        <taxon>Eukaryota</taxon>
        <taxon>Fungi</taxon>
        <taxon>Dikarya</taxon>
        <taxon>Ascomycota</taxon>
        <taxon>Saccharomycotina</taxon>
        <taxon>Saccharomycetes</taxon>
        <taxon>Saccharomycodales</taxon>
        <taxon>Saccharomycodaceae</taxon>
        <taxon>Hanseniaspora</taxon>
    </lineage>
</organism>
<dbReference type="InterPro" id="IPR040474">
    <property type="entry name" value="MDY2_C"/>
</dbReference>
<dbReference type="Gene3D" id="3.10.20.90">
    <property type="entry name" value="Phosphatidylinositol 3-kinase Catalytic Subunit, Chain A, domain 1"/>
    <property type="match status" value="1"/>
</dbReference>
<dbReference type="EMBL" id="LPNM01000010">
    <property type="protein sequence ID" value="OEJ82052.1"/>
    <property type="molecule type" value="Genomic_DNA"/>
</dbReference>
<dbReference type="Proteomes" id="UP000095728">
    <property type="component" value="Unassembled WGS sequence"/>
</dbReference>
<proteinExistence type="predicted"/>
<reference evidence="4" key="1">
    <citation type="journal article" date="2016" name="Genome Announc.">
        <title>Genome sequences of three species of Hanseniaspora isolated from spontaneous wine fermentations.</title>
        <authorList>
            <person name="Sternes P.R."/>
            <person name="Lee D."/>
            <person name="Kutyna D.R."/>
            <person name="Borneman A.R."/>
        </authorList>
    </citation>
    <scope>NUCLEOTIDE SEQUENCE [LARGE SCALE GENOMIC DNA]</scope>
    <source>
        <strain evidence="4">AWRI3579</strain>
    </source>
</reference>
<dbReference type="STRING" id="56408.A0A1E5R581"/>
<dbReference type="AlphaFoldDB" id="A0A1E5R581"/>
<dbReference type="OrthoDB" id="4067208at2759"/>
<name>A0A1E5R581_9ASCO</name>
<dbReference type="InterPro" id="IPR031765">
    <property type="entry name" value="Mdy2_get4-bd"/>
</dbReference>
<dbReference type="Pfam" id="PF16843">
    <property type="entry name" value="Get5_bdg"/>
    <property type="match status" value="1"/>
</dbReference>
<dbReference type="InParanoid" id="A0A1E5R581"/>
<keyword evidence="4" id="KW-1185">Reference proteome</keyword>
<dbReference type="FunCoup" id="A0A1E5R581">
    <property type="interactions" value="73"/>
</dbReference>
<evidence type="ECO:0000256" key="1">
    <source>
        <dbReference type="SAM" id="MobiDB-lite"/>
    </source>
</evidence>
<accession>A0A1E5R581</accession>
<sequence>MATQLTEKEFVSNFLTLATIHPFKYSKDHFKPYEDVEQLGVALPALPCKKYKYQPRSATAAFLESASRSTDNVELSLKSVRPPKFSISKEFRKNQSIHAVKEFLVNEIEELVETQQLKVLLKGKVLHDSYILSDLSTDSAALTVMVSKPSTPVATTSAPVSSPATPTPTSKVVEMPWTEIEELLKIRFGQDAATYVARLQKGWELTK</sequence>
<evidence type="ECO:0000313" key="3">
    <source>
        <dbReference type="EMBL" id="OEJ82052.1"/>
    </source>
</evidence>
<dbReference type="InterPro" id="IPR029071">
    <property type="entry name" value="Ubiquitin-like_domsf"/>
</dbReference>
<feature type="domain" description="Ubiquitin-like" evidence="2">
    <location>
        <begin position="73"/>
        <end position="152"/>
    </location>
</feature>
<protein>
    <submittedName>
        <fullName evidence="3">Ubiquitin-like protein MDY2</fullName>
    </submittedName>
</protein>
<gene>
    <name evidence="3" type="ORF">AWRI3579_g3776</name>
</gene>
<dbReference type="SUPFAM" id="SSF54236">
    <property type="entry name" value="Ubiquitin-like"/>
    <property type="match status" value="1"/>
</dbReference>